<organism evidence="2 3">
    <name type="scientific">Diploscapter pachys</name>
    <dbReference type="NCBI Taxonomy" id="2018661"/>
    <lineage>
        <taxon>Eukaryota</taxon>
        <taxon>Metazoa</taxon>
        <taxon>Ecdysozoa</taxon>
        <taxon>Nematoda</taxon>
        <taxon>Chromadorea</taxon>
        <taxon>Rhabditida</taxon>
        <taxon>Rhabditina</taxon>
        <taxon>Rhabditomorpha</taxon>
        <taxon>Rhabditoidea</taxon>
        <taxon>Rhabditidae</taxon>
        <taxon>Diploscapter</taxon>
    </lineage>
</organism>
<gene>
    <name evidence="2" type="ORF">WR25_11524</name>
</gene>
<dbReference type="Proteomes" id="UP000218231">
    <property type="component" value="Unassembled WGS sequence"/>
</dbReference>
<dbReference type="AlphaFoldDB" id="A0A2A2JJX6"/>
<sequence length="114" mass="12967">MDWNQSVEWNDVAIFADSLIVQMGNKGNVMMDVSRSSINMSSPTEKTSVNSNHSHLQSSSTGRSHIIISTNLTCVDMEHKVSSAPELWKFQKPTNFFNYTYEEGKAFHYAERKC</sequence>
<evidence type="ECO:0000313" key="2">
    <source>
        <dbReference type="EMBL" id="PAV62066.1"/>
    </source>
</evidence>
<protein>
    <submittedName>
        <fullName evidence="2">Uncharacterized protein</fullName>
    </submittedName>
</protein>
<keyword evidence="3" id="KW-1185">Reference proteome</keyword>
<reference evidence="2 3" key="1">
    <citation type="journal article" date="2017" name="Curr. Biol.">
        <title>Genome architecture and evolution of a unichromosomal asexual nematode.</title>
        <authorList>
            <person name="Fradin H."/>
            <person name="Zegar C."/>
            <person name="Gutwein M."/>
            <person name="Lucas J."/>
            <person name="Kovtun M."/>
            <person name="Corcoran D."/>
            <person name="Baugh L.R."/>
            <person name="Kiontke K."/>
            <person name="Gunsalus K."/>
            <person name="Fitch D.H."/>
            <person name="Piano F."/>
        </authorList>
    </citation>
    <scope>NUCLEOTIDE SEQUENCE [LARGE SCALE GENOMIC DNA]</scope>
    <source>
        <strain evidence="2">PF1309</strain>
    </source>
</reference>
<evidence type="ECO:0000313" key="3">
    <source>
        <dbReference type="Proteomes" id="UP000218231"/>
    </source>
</evidence>
<accession>A0A2A2JJX6</accession>
<dbReference type="EMBL" id="LIAE01010387">
    <property type="protein sequence ID" value="PAV62066.1"/>
    <property type="molecule type" value="Genomic_DNA"/>
</dbReference>
<proteinExistence type="predicted"/>
<evidence type="ECO:0000256" key="1">
    <source>
        <dbReference type="SAM" id="MobiDB-lite"/>
    </source>
</evidence>
<feature type="region of interest" description="Disordered" evidence="1">
    <location>
        <begin position="39"/>
        <end position="60"/>
    </location>
</feature>
<name>A0A2A2JJX6_9BILA</name>
<comment type="caution">
    <text evidence="2">The sequence shown here is derived from an EMBL/GenBank/DDBJ whole genome shotgun (WGS) entry which is preliminary data.</text>
</comment>